<name>A0A7Y9XWZ0_9SPHN</name>
<protein>
    <submittedName>
        <fullName evidence="2">Uncharacterized protein</fullName>
    </submittedName>
</protein>
<keyword evidence="3" id="KW-1185">Reference proteome</keyword>
<proteinExistence type="predicted"/>
<organism evidence="2 3">
    <name type="scientific">Novosphingobium marinum</name>
    <dbReference type="NCBI Taxonomy" id="1514948"/>
    <lineage>
        <taxon>Bacteria</taxon>
        <taxon>Pseudomonadati</taxon>
        <taxon>Pseudomonadota</taxon>
        <taxon>Alphaproteobacteria</taxon>
        <taxon>Sphingomonadales</taxon>
        <taxon>Sphingomonadaceae</taxon>
        <taxon>Novosphingobium</taxon>
    </lineage>
</organism>
<sequence length="74" mass="8240">MKEATDNMNAKDAGPVSKETPATRQWESEGGSLSSREEKLPEGIQAVTVTHYRVGKYSYTNLEDAMAEHRRQLG</sequence>
<dbReference type="AlphaFoldDB" id="A0A7Y9XWZ0"/>
<dbReference type="Proteomes" id="UP000522081">
    <property type="component" value="Unassembled WGS sequence"/>
</dbReference>
<feature type="region of interest" description="Disordered" evidence="1">
    <location>
        <begin position="1"/>
        <end position="43"/>
    </location>
</feature>
<comment type="caution">
    <text evidence="2">The sequence shown here is derived from an EMBL/GenBank/DDBJ whole genome shotgun (WGS) entry which is preliminary data.</text>
</comment>
<dbReference type="EMBL" id="JACBZF010000004">
    <property type="protein sequence ID" value="NYH95965.1"/>
    <property type="molecule type" value="Genomic_DNA"/>
</dbReference>
<gene>
    <name evidence="2" type="ORF">FHS75_002297</name>
</gene>
<evidence type="ECO:0000313" key="3">
    <source>
        <dbReference type="Proteomes" id="UP000522081"/>
    </source>
</evidence>
<dbReference type="RefSeq" id="WP_179407822.1">
    <property type="nucleotide sequence ID" value="NZ_JACBZF010000004.1"/>
</dbReference>
<reference evidence="2 3" key="1">
    <citation type="submission" date="2020-07" db="EMBL/GenBank/DDBJ databases">
        <title>Genomic Encyclopedia of Type Strains, Phase IV (KMG-IV): sequencing the most valuable type-strain genomes for metagenomic binning, comparative biology and taxonomic classification.</title>
        <authorList>
            <person name="Goeker M."/>
        </authorList>
    </citation>
    <scope>NUCLEOTIDE SEQUENCE [LARGE SCALE GENOMIC DNA]</scope>
    <source>
        <strain evidence="2 3">DSM 29043</strain>
    </source>
</reference>
<evidence type="ECO:0000256" key="1">
    <source>
        <dbReference type="SAM" id="MobiDB-lite"/>
    </source>
</evidence>
<accession>A0A7Y9XWZ0</accession>
<evidence type="ECO:0000313" key="2">
    <source>
        <dbReference type="EMBL" id="NYH95965.1"/>
    </source>
</evidence>